<reference evidence="1 2" key="1">
    <citation type="journal article" date="2024" name="Plant Biotechnol. J.">
        <title>Genome and CRISPR/Cas9 system of a widespread forest tree (Populus alba) in the world.</title>
        <authorList>
            <person name="Liu Y.J."/>
            <person name="Jiang P.F."/>
            <person name="Han X.M."/>
            <person name="Li X.Y."/>
            <person name="Wang H.M."/>
            <person name="Wang Y.J."/>
            <person name="Wang X.X."/>
            <person name="Zeng Q.Y."/>
        </authorList>
    </citation>
    <scope>NUCLEOTIDE SEQUENCE [LARGE SCALE GENOMIC DNA]</scope>
    <source>
        <strain evidence="2">cv. PAL-ZL1</strain>
    </source>
</reference>
<proteinExistence type="predicted"/>
<gene>
    <name evidence="1" type="ORF">D5086_029487</name>
</gene>
<protein>
    <submittedName>
        <fullName evidence="1">Uncharacterized protein</fullName>
    </submittedName>
</protein>
<name>A0ACC4ATQ1_POPAL</name>
<organism evidence="1 2">
    <name type="scientific">Populus alba</name>
    <name type="common">White poplar</name>
    <dbReference type="NCBI Taxonomy" id="43335"/>
    <lineage>
        <taxon>Eukaryota</taxon>
        <taxon>Viridiplantae</taxon>
        <taxon>Streptophyta</taxon>
        <taxon>Embryophyta</taxon>
        <taxon>Tracheophyta</taxon>
        <taxon>Spermatophyta</taxon>
        <taxon>Magnoliopsida</taxon>
        <taxon>eudicotyledons</taxon>
        <taxon>Gunneridae</taxon>
        <taxon>Pentapetalae</taxon>
        <taxon>rosids</taxon>
        <taxon>fabids</taxon>
        <taxon>Malpighiales</taxon>
        <taxon>Salicaceae</taxon>
        <taxon>Saliceae</taxon>
        <taxon>Populus</taxon>
    </lineage>
</organism>
<comment type="caution">
    <text evidence="1">The sequence shown here is derived from an EMBL/GenBank/DDBJ whole genome shotgun (WGS) entry which is preliminary data.</text>
</comment>
<accession>A0ACC4ATQ1</accession>
<dbReference type="Proteomes" id="UP000309997">
    <property type="component" value="Unassembled WGS sequence"/>
</dbReference>
<sequence length="223" mass="24499">MLVYKVPSKTLDSGNMDVFDSFSIVEVTRQKQDACYVSLKGHDAQIVHQELVVVNSQPTSSLPQPLLVNDTGPKPLGDHISQPVGTIFGSLDSIKRGKRLKPPQHGHVLQAAESTPVVHSDPTEVASKAPSQSQQALYSIDDNIITLSDDSLGSDSNGIDIRITQHNYLTRSKGLPPNHGLPLNKSRRKNCKNYFVARVIIPPVWFSLFPYFFLLVNSDMVAG</sequence>
<keyword evidence="2" id="KW-1185">Reference proteome</keyword>
<evidence type="ECO:0000313" key="2">
    <source>
        <dbReference type="Proteomes" id="UP000309997"/>
    </source>
</evidence>
<evidence type="ECO:0000313" key="1">
    <source>
        <dbReference type="EMBL" id="KAL3569597.1"/>
    </source>
</evidence>
<dbReference type="EMBL" id="RCHU02000016">
    <property type="protein sequence ID" value="KAL3569597.1"/>
    <property type="molecule type" value="Genomic_DNA"/>
</dbReference>